<evidence type="ECO:0000313" key="3">
    <source>
        <dbReference type="Proteomes" id="UP000299102"/>
    </source>
</evidence>
<dbReference type="SUPFAM" id="SSF56219">
    <property type="entry name" value="DNase I-like"/>
    <property type="match status" value="1"/>
</dbReference>
<dbReference type="OrthoDB" id="410155at2759"/>
<dbReference type="EMBL" id="BGZK01002026">
    <property type="protein sequence ID" value="GBP89750.1"/>
    <property type="molecule type" value="Genomic_DNA"/>
</dbReference>
<comment type="caution">
    <text evidence="2">The sequence shown here is derived from an EMBL/GenBank/DDBJ whole genome shotgun (WGS) entry which is preliminary data.</text>
</comment>
<protein>
    <recommendedName>
        <fullName evidence="4">RNA-directed DNA polymerase from mobile element jockey</fullName>
    </recommendedName>
</protein>
<organism evidence="2 3">
    <name type="scientific">Eumeta variegata</name>
    <name type="common">Bagworm moth</name>
    <name type="synonym">Eumeta japonica</name>
    <dbReference type="NCBI Taxonomy" id="151549"/>
    <lineage>
        <taxon>Eukaryota</taxon>
        <taxon>Metazoa</taxon>
        <taxon>Ecdysozoa</taxon>
        <taxon>Arthropoda</taxon>
        <taxon>Hexapoda</taxon>
        <taxon>Insecta</taxon>
        <taxon>Pterygota</taxon>
        <taxon>Neoptera</taxon>
        <taxon>Endopterygota</taxon>
        <taxon>Lepidoptera</taxon>
        <taxon>Glossata</taxon>
        <taxon>Ditrysia</taxon>
        <taxon>Tineoidea</taxon>
        <taxon>Psychidae</taxon>
        <taxon>Oiketicinae</taxon>
        <taxon>Eumeta</taxon>
    </lineage>
</organism>
<evidence type="ECO:0008006" key="4">
    <source>
        <dbReference type="Google" id="ProtNLM"/>
    </source>
</evidence>
<keyword evidence="3" id="KW-1185">Reference proteome</keyword>
<dbReference type="Proteomes" id="UP000299102">
    <property type="component" value="Unassembled WGS sequence"/>
</dbReference>
<name>A0A4C1ZPD5_EUMVA</name>
<accession>A0A4C1ZPD5</accession>
<evidence type="ECO:0000313" key="2">
    <source>
        <dbReference type="EMBL" id="GBP89750.1"/>
    </source>
</evidence>
<gene>
    <name evidence="2" type="ORF">EVAR_63423_1</name>
</gene>
<feature type="compositionally biased region" description="Low complexity" evidence="1">
    <location>
        <begin position="191"/>
        <end position="207"/>
    </location>
</feature>
<dbReference type="AlphaFoldDB" id="A0A4C1ZPD5"/>
<feature type="region of interest" description="Disordered" evidence="1">
    <location>
        <begin position="139"/>
        <end position="207"/>
    </location>
</feature>
<dbReference type="InterPro" id="IPR036691">
    <property type="entry name" value="Endo/exonu/phosph_ase_sf"/>
</dbReference>
<reference evidence="2 3" key="1">
    <citation type="journal article" date="2019" name="Commun. Biol.">
        <title>The bagworm genome reveals a unique fibroin gene that provides high tensile strength.</title>
        <authorList>
            <person name="Kono N."/>
            <person name="Nakamura H."/>
            <person name="Ohtoshi R."/>
            <person name="Tomita M."/>
            <person name="Numata K."/>
            <person name="Arakawa K."/>
        </authorList>
    </citation>
    <scope>NUCLEOTIDE SEQUENCE [LARGE SCALE GENOMIC DNA]</scope>
</reference>
<sequence>MPSSSSVISIRNVRWGCPSNNYNGIKLDELEDRLDFGIIALYVDMFPMSSHRPSTIDIALTKGVALNFNSIETIHGLTSDHRPVILKWDLTAGGLFPSAKLLIGKECRPCLRKSTLQTSIAFPMTSRLQTRLTCHRCSYQPRQDSGRGERAGGSGILGSPEVSARYSRIDKSKNAALPRERISHSRVQIQSASSPTRSESSRSGIPK</sequence>
<evidence type="ECO:0000256" key="1">
    <source>
        <dbReference type="SAM" id="MobiDB-lite"/>
    </source>
</evidence>
<proteinExistence type="predicted"/>
<feature type="compositionally biased region" description="Basic and acidic residues" evidence="1">
    <location>
        <begin position="167"/>
        <end position="183"/>
    </location>
</feature>